<proteinExistence type="predicted"/>
<keyword evidence="3" id="KW-1185">Reference proteome</keyword>
<keyword evidence="1" id="KW-0472">Membrane</keyword>
<keyword evidence="1" id="KW-1133">Transmembrane helix</keyword>
<sequence length="300" mass="33747">MTPTEKQLVSVFTEQVFYNIFNLILTLTCYGAFMLGFIIALQSLTMGSWGRPQTVLLACLITTFICFSWIVFDVGAVFLEVDYYALDQTLVTAANKKVMIWEDTSGWPFIINLLLSDSIVVWRAFMLYAQSKFWRFILVILLIANVGLNVGDIIWDTVNEGTEFSKSVILDWLAVVLSLIVNMIATMLFSYKAWNHHQYMEGVNGALVRRGTRAQKILNLLIESGVIFCTVQFIYVIVIVLDACNIIISSSQWSRHTVDAIFITASACYPVAVIGLLNMDNKRLASTDSESSECSKICTE</sequence>
<evidence type="ECO:0000313" key="3">
    <source>
        <dbReference type="Proteomes" id="UP000772434"/>
    </source>
</evidence>
<accession>A0A9P5U180</accession>
<feature type="transmembrane region" description="Helical" evidence="1">
    <location>
        <begin position="220"/>
        <end position="248"/>
    </location>
</feature>
<comment type="caution">
    <text evidence="2">The sequence shown here is derived from an EMBL/GenBank/DDBJ whole genome shotgun (WGS) entry which is preliminary data.</text>
</comment>
<reference evidence="2" key="1">
    <citation type="submission" date="2020-11" db="EMBL/GenBank/DDBJ databases">
        <authorList>
            <consortium name="DOE Joint Genome Institute"/>
            <person name="Ahrendt S."/>
            <person name="Riley R."/>
            <person name="Andreopoulos W."/>
            <person name="Labutti K."/>
            <person name="Pangilinan J."/>
            <person name="Ruiz-Duenas F.J."/>
            <person name="Barrasa J.M."/>
            <person name="Sanchez-Garcia M."/>
            <person name="Camarero S."/>
            <person name="Miyauchi S."/>
            <person name="Serrano A."/>
            <person name="Linde D."/>
            <person name="Babiker R."/>
            <person name="Drula E."/>
            <person name="Ayuso-Fernandez I."/>
            <person name="Pacheco R."/>
            <person name="Padilla G."/>
            <person name="Ferreira P."/>
            <person name="Barriuso J."/>
            <person name="Kellner H."/>
            <person name="Castanera R."/>
            <person name="Alfaro M."/>
            <person name="Ramirez L."/>
            <person name="Pisabarro A.G."/>
            <person name="Kuo A."/>
            <person name="Tritt A."/>
            <person name="Lipzen A."/>
            <person name="He G."/>
            <person name="Yan M."/>
            <person name="Ng V."/>
            <person name="Cullen D."/>
            <person name="Martin F."/>
            <person name="Rosso M.-N."/>
            <person name="Henrissat B."/>
            <person name="Hibbett D."/>
            <person name="Martinez A.T."/>
            <person name="Grigoriev I.V."/>
        </authorList>
    </citation>
    <scope>NUCLEOTIDE SEQUENCE</scope>
    <source>
        <strain evidence="2">AH 40177</strain>
    </source>
</reference>
<dbReference type="Proteomes" id="UP000772434">
    <property type="component" value="Unassembled WGS sequence"/>
</dbReference>
<keyword evidence="1" id="KW-0812">Transmembrane</keyword>
<dbReference type="OrthoDB" id="3016285at2759"/>
<feature type="transmembrane region" description="Helical" evidence="1">
    <location>
        <begin position="136"/>
        <end position="155"/>
    </location>
</feature>
<dbReference type="AlphaFoldDB" id="A0A9P5U180"/>
<evidence type="ECO:0000313" key="2">
    <source>
        <dbReference type="EMBL" id="KAF9061308.1"/>
    </source>
</evidence>
<gene>
    <name evidence="2" type="ORF">BDP27DRAFT_1452335</name>
</gene>
<dbReference type="EMBL" id="JADNRY010000207">
    <property type="protein sequence ID" value="KAF9061308.1"/>
    <property type="molecule type" value="Genomic_DNA"/>
</dbReference>
<feature type="transmembrane region" description="Helical" evidence="1">
    <location>
        <begin position="167"/>
        <end position="191"/>
    </location>
</feature>
<organism evidence="2 3">
    <name type="scientific">Rhodocollybia butyracea</name>
    <dbReference type="NCBI Taxonomy" id="206335"/>
    <lineage>
        <taxon>Eukaryota</taxon>
        <taxon>Fungi</taxon>
        <taxon>Dikarya</taxon>
        <taxon>Basidiomycota</taxon>
        <taxon>Agaricomycotina</taxon>
        <taxon>Agaricomycetes</taxon>
        <taxon>Agaricomycetidae</taxon>
        <taxon>Agaricales</taxon>
        <taxon>Marasmiineae</taxon>
        <taxon>Omphalotaceae</taxon>
        <taxon>Rhodocollybia</taxon>
    </lineage>
</organism>
<feature type="transmembrane region" description="Helical" evidence="1">
    <location>
        <begin position="109"/>
        <end position="129"/>
    </location>
</feature>
<name>A0A9P5U180_9AGAR</name>
<protein>
    <submittedName>
        <fullName evidence="2">Uncharacterized protein</fullName>
    </submittedName>
</protein>
<feature type="transmembrane region" description="Helical" evidence="1">
    <location>
        <begin position="260"/>
        <end position="279"/>
    </location>
</feature>
<evidence type="ECO:0000256" key="1">
    <source>
        <dbReference type="SAM" id="Phobius"/>
    </source>
</evidence>
<feature type="transmembrane region" description="Helical" evidence="1">
    <location>
        <begin position="20"/>
        <end position="41"/>
    </location>
</feature>
<feature type="transmembrane region" description="Helical" evidence="1">
    <location>
        <begin position="53"/>
        <end position="72"/>
    </location>
</feature>